<dbReference type="SUPFAM" id="SSF50978">
    <property type="entry name" value="WD40 repeat-like"/>
    <property type="match status" value="1"/>
</dbReference>
<evidence type="ECO:0000256" key="1">
    <source>
        <dbReference type="ARBA" id="ARBA00022574"/>
    </source>
</evidence>
<dbReference type="PANTHER" id="PTHR19857:SF8">
    <property type="entry name" value="ANGIO-ASSOCIATED MIGRATORY CELL PROTEIN"/>
    <property type="match status" value="1"/>
</dbReference>
<keyword evidence="1 3" id="KW-0853">WD repeat</keyword>
<dbReference type="InterPro" id="IPR015943">
    <property type="entry name" value="WD40/YVTN_repeat-like_dom_sf"/>
</dbReference>
<evidence type="ECO:0000256" key="3">
    <source>
        <dbReference type="PROSITE-ProRule" id="PRU00221"/>
    </source>
</evidence>
<evidence type="ECO:0000256" key="4">
    <source>
        <dbReference type="SAM" id="MobiDB-lite"/>
    </source>
</evidence>
<dbReference type="InterPro" id="IPR036322">
    <property type="entry name" value="WD40_repeat_dom_sf"/>
</dbReference>
<feature type="compositionally biased region" description="Acidic residues" evidence="4">
    <location>
        <begin position="33"/>
        <end position="44"/>
    </location>
</feature>
<keyword evidence="2" id="KW-0677">Repeat</keyword>
<dbReference type="PhylomeDB" id="A0A060T923"/>
<dbReference type="InterPro" id="IPR001680">
    <property type="entry name" value="WD40_rpt"/>
</dbReference>
<feature type="repeat" description="WD" evidence="3">
    <location>
        <begin position="114"/>
        <end position="146"/>
    </location>
</feature>
<dbReference type="PROSITE" id="PS50082">
    <property type="entry name" value="WD_REPEATS_2"/>
    <property type="match status" value="1"/>
</dbReference>
<reference evidence="6" key="1">
    <citation type="submission" date="2014-02" db="EMBL/GenBank/DDBJ databases">
        <authorList>
            <person name="Genoscope - CEA"/>
        </authorList>
    </citation>
    <scope>NUCLEOTIDE SEQUENCE</scope>
    <source>
        <strain evidence="6">LS3</strain>
    </source>
</reference>
<feature type="domain" description="Anaphase-promoting complex subunit 4-like WD40" evidence="5">
    <location>
        <begin position="302"/>
        <end position="353"/>
    </location>
</feature>
<dbReference type="Pfam" id="PF12894">
    <property type="entry name" value="ANAPC4_WD40"/>
    <property type="match status" value="1"/>
</dbReference>
<name>A0A060T923_BLAAD</name>
<protein>
    <submittedName>
        <fullName evidence="6">ARAD1C34518p</fullName>
    </submittedName>
</protein>
<evidence type="ECO:0000259" key="5">
    <source>
        <dbReference type="Pfam" id="PF12894"/>
    </source>
</evidence>
<sequence>MAEEMTGSKEVSFIGDDIDQEIITDDVPGQEPMSDDEEGDEQGDEGQKDQNVLEIDMSNNSFSFFDGHFRENEDSGVTLVASHPSLPMVMTGGLDNTAYLWTTHREESTVVAQLTGHTESVVAGGFTSKGDYAVTGDMNGQIRVWKAKKRGEAWDLVQSIQEVEEIMSIVFHPSQNIFAACANDGTVWVYAIEPSLENIAVLEGHAGPVNSAAFVDADDLDNLSLVTVSDDFTIVKWNAYMATPKYKLGDKDLYGEHAWVSLSVSPTGKTYAVGASDGTLVIVNNENGNVLHRIDTAPSLEEADKGIESISWGPQAKVLAVGNIAGEIQLYDLMTWKLRKTLKAGMAITKLEFVPGTTTLFSSDYEGLVIKWNALSGERLWQSQGHNVGVLGFVLQDGAKRVITGDDEGVSLVFDTETAPQGTKTLALN</sequence>
<dbReference type="PANTHER" id="PTHR19857">
    <property type="entry name" value="MITOCHONDRIAL DIVISION PROTEIN 1-RELATED"/>
    <property type="match status" value="1"/>
</dbReference>
<dbReference type="InterPro" id="IPR051179">
    <property type="entry name" value="WD_repeat_multifunction"/>
</dbReference>
<dbReference type="Pfam" id="PF00400">
    <property type="entry name" value="WD40"/>
    <property type="match status" value="4"/>
</dbReference>
<proteinExistence type="predicted"/>
<organism evidence="6">
    <name type="scientific">Blastobotrys adeninivorans</name>
    <name type="common">Yeast</name>
    <name type="synonym">Arxula adeninivorans</name>
    <dbReference type="NCBI Taxonomy" id="409370"/>
    <lineage>
        <taxon>Eukaryota</taxon>
        <taxon>Fungi</taxon>
        <taxon>Dikarya</taxon>
        <taxon>Ascomycota</taxon>
        <taxon>Saccharomycotina</taxon>
        <taxon>Dipodascomycetes</taxon>
        <taxon>Dipodascales</taxon>
        <taxon>Trichomonascaceae</taxon>
        <taxon>Blastobotrys</taxon>
    </lineage>
</organism>
<dbReference type="AlphaFoldDB" id="A0A060T923"/>
<evidence type="ECO:0000256" key="2">
    <source>
        <dbReference type="ARBA" id="ARBA00022737"/>
    </source>
</evidence>
<gene>
    <name evidence="6" type="ORF">GNLVRS02_ARAD1C34518g</name>
</gene>
<dbReference type="PROSITE" id="PS50294">
    <property type="entry name" value="WD_REPEATS_REGION"/>
    <property type="match status" value="1"/>
</dbReference>
<dbReference type="SMART" id="SM00320">
    <property type="entry name" value="WD40"/>
    <property type="match status" value="8"/>
</dbReference>
<dbReference type="Gene3D" id="2.130.10.10">
    <property type="entry name" value="YVTN repeat-like/Quinoprotein amine dehydrogenase"/>
    <property type="match status" value="1"/>
</dbReference>
<feature type="region of interest" description="Disordered" evidence="4">
    <location>
        <begin position="1"/>
        <end position="46"/>
    </location>
</feature>
<accession>A0A060T923</accession>
<reference evidence="6" key="2">
    <citation type="submission" date="2014-06" db="EMBL/GenBank/DDBJ databases">
        <title>The complete genome of Blastobotrys (Arxula) adeninivorans LS3 - a yeast of biotechnological interest.</title>
        <authorList>
            <person name="Kunze G."/>
            <person name="Gaillardin C."/>
            <person name="Czernicka M."/>
            <person name="Durrens P."/>
            <person name="Martin T."/>
            <person name="Boer E."/>
            <person name="Gabaldon T."/>
            <person name="Cruz J."/>
            <person name="Talla E."/>
            <person name="Marck C."/>
            <person name="Goffeau A."/>
            <person name="Barbe V."/>
            <person name="Baret P."/>
            <person name="Baronian K."/>
            <person name="Beier S."/>
            <person name="Bleykasten C."/>
            <person name="Bode R."/>
            <person name="Casaregola S."/>
            <person name="Despons L."/>
            <person name="Fairhead C."/>
            <person name="Giersberg M."/>
            <person name="Gierski P."/>
            <person name="Hahnel U."/>
            <person name="Hartmann A."/>
            <person name="Jankowska D."/>
            <person name="Jubin C."/>
            <person name="Jung P."/>
            <person name="Lafontaine I."/>
            <person name="Leh-Louis V."/>
            <person name="Lemaire M."/>
            <person name="Marcet-Houben M."/>
            <person name="Mascher M."/>
            <person name="Morel G."/>
            <person name="Richard G.-F."/>
            <person name="Riechen J."/>
            <person name="Sacerdot C."/>
            <person name="Sarkar A."/>
            <person name="Savel G."/>
            <person name="Schacherer J."/>
            <person name="Sherman D."/>
            <person name="Straub M.-L."/>
            <person name="Stein N."/>
            <person name="Thierry A."/>
            <person name="Trautwein-Schult A."/>
            <person name="Westhof E."/>
            <person name="Worch S."/>
            <person name="Dujon B."/>
            <person name="Souciet J.-L."/>
            <person name="Wincker P."/>
            <person name="Scholz U."/>
            <person name="Neuveglise N."/>
        </authorList>
    </citation>
    <scope>NUCLEOTIDE SEQUENCE</scope>
    <source>
        <strain evidence="6">LS3</strain>
    </source>
</reference>
<evidence type="ECO:0000313" key="6">
    <source>
        <dbReference type="EMBL" id="CDP35392.1"/>
    </source>
</evidence>
<dbReference type="EMBL" id="HG937693">
    <property type="protein sequence ID" value="CDP35392.1"/>
    <property type="molecule type" value="Genomic_DNA"/>
</dbReference>
<dbReference type="InterPro" id="IPR024977">
    <property type="entry name" value="Apc4-like_WD40_dom"/>
</dbReference>